<feature type="transmembrane region" description="Helical" evidence="6">
    <location>
        <begin position="252"/>
        <end position="270"/>
    </location>
</feature>
<evidence type="ECO:0000259" key="7">
    <source>
        <dbReference type="Pfam" id="PF12698"/>
    </source>
</evidence>
<gene>
    <name evidence="8" type="ORF">AYY17_17205</name>
</gene>
<proteinExistence type="predicted"/>
<dbReference type="Proteomes" id="UP000092247">
    <property type="component" value="Unassembled WGS sequence"/>
</dbReference>
<dbReference type="InterPro" id="IPR013525">
    <property type="entry name" value="ABC2_TM"/>
</dbReference>
<accession>A0A1B8HLF2</accession>
<evidence type="ECO:0000313" key="9">
    <source>
        <dbReference type="Proteomes" id="UP000092247"/>
    </source>
</evidence>
<name>A0A1B8HLF2_9GAMM</name>
<feature type="transmembrane region" description="Helical" evidence="6">
    <location>
        <begin position="282"/>
        <end position="302"/>
    </location>
</feature>
<keyword evidence="2" id="KW-1003">Cell membrane</keyword>
<evidence type="ECO:0000313" key="8">
    <source>
        <dbReference type="EMBL" id="OBU09956.1"/>
    </source>
</evidence>
<dbReference type="GO" id="GO:0140359">
    <property type="term" value="F:ABC-type transporter activity"/>
    <property type="evidence" value="ECO:0007669"/>
    <property type="project" value="InterPro"/>
</dbReference>
<keyword evidence="5 6" id="KW-0472">Membrane</keyword>
<dbReference type="EMBL" id="LZEX01000006">
    <property type="protein sequence ID" value="OBU09956.1"/>
    <property type="molecule type" value="Genomic_DNA"/>
</dbReference>
<feature type="transmembrane region" description="Helical" evidence="6">
    <location>
        <begin position="344"/>
        <end position="364"/>
    </location>
</feature>
<feature type="transmembrane region" description="Helical" evidence="6">
    <location>
        <begin position="12"/>
        <end position="36"/>
    </location>
</feature>
<dbReference type="RefSeq" id="WP_067422340.1">
    <property type="nucleotide sequence ID" value="NZ_LZEX01000006.1"/>
</dbReference>
<evidence type="ECO:0000256" key="6">
    <source>
        <dbReference type="SAM" id="Phobius"/>
    </source>
</evidence>
<evidence type="ECO:0000256" key="2">
    <source>
        <dbReference type="ARBA" id="ARBA00022475"/>
    </source>
</evidence>
<comment type="caution">
    <text evidence="8">The sequence shown here is derived from an EMBL/GenBank/DDBJ whole genome shotgun (WGS) entry which is preliminary data.</text>
</comment>
<evidence type="ECO:0000256" key="3">
    <source>
        <dbReference type="ARBA" id="ARBA00022692"/>
    </source>
</evidence>
<feature type="domain" description="ABC-2 type transporter transmembrane" evidence="7">
    <location>
        <begin position="22"/>
        <end position="359"/>
    </location>
</feature>
<comment type="subcellular location">
    <subcellularLocation>
        <location evidence="1">Cell membrane</location>
        <topology evidence="1">Multi-pass membrane protein</topology>
    </subcellularLocation>
</comment>
<reference evidence="8 9" key="1">
    <citation type="submission" date="2016-06" db="EMBL/GenBank/DDBJ databases">
        <authorList>
            <person name="Kjaerup R.B."/>
            <person name="Dalgaard T.S."/>
            <person name="Juul-Madsen H.R."/>
        </authorList>
    </citation>
    <scope>NUCLEOTIDE SEQUENCE [LARGE SCALE GENOMIC DNA]</scope>
    <source>
        <strain evidence="8 9">GCSL-Mp3</strain>
    </source>
</reference>
<dbReference type="GO" id="GO:0005886">
    <property type="term" value="C:plasma membrane"/>
    <property type="evidence" value="ECO:0007669"/>
    <property type="project" value="UniProtKB-SubCell"/>
</dbReference>
<feature type="transmembrane region" description="Helical" evidence="6">
    <location>
        <begin position="215"/>
        <end position="240"/>
    </location>
</feature>
<evidence type="ECO:0000256" key="4">
    <source>
        <dbReference type="ARBA" id="ARBA00022989"/>
    </source>
</evidence>
<feature type="transmembrane region" description="Helical" evidence="6">
    <location>
        <begin position="177"/>
        <end position="203"/>
    </location>
</feature>
<evidence type="ECO:0000256" key="1">
    <source>
        <dbReference type="ARBA" id="ARBA00004651"/>
    </source>
</evidence>
<organism evidence="8 9">
    <name type="scientific">Morganella psychrotolerans</name>
    <dbReference type="NCBI Taxonomy" id="368603"/>
    <lineage>
        <taxon>Bacteria</taxon>
        <taxon>Pseudomonadati</taxon>
        <taxon>Pseudomonadota</taxon>
        <taxon>Gammaproteobacteria</taxon>
        <taxon>Enterobacterales</taxon>
        <taxon>Morganellaceae</taxon>
        <taxon>Morganella</taxon>
    </lineage>
</organism>
<dbReference type="Gene3D" id="3.40.1710.10">
    <property type="entry name" value="abc type-2 transporter like domain"/>
    <property type="match status" value="1"/>
</dbReference>
<dbReference type="PANTHER" id="PTHR30294:SF46">
    <property type="entry name" value="ABC TRANSPORTER PERMEASE"/>
    <property type="match status" value="1"/>
</dbReference>
<keyword evidence="3 6" id="KW-0812">Transmembrane</keyword>
<protein>
    <submittedName>
        <fullName evidence="8">ABC transporter permease</fullName>
    </submittedName>
</protein>
<dbReference type="Pfam" id="PF12698">
    <property type="entry name" value="ABC2_membrane_3"/>
    <property type="match status" value="1"/>
</dbReference>
<dbReference type="STRING" id="368603.AYY16_08715"/>
<sequence>MKLYFQTFVKVLLGMLAKPMWMLLVVSLCVMSLVYVRPVLWDLPVAVIDQDHSAASRSLIRNLDATAKVELHSYDNLNTARQDMIMRELFAIIIIPADFEKNVLQGKNITVPVFGDATNRLASGQIQQELGKAYQELLAGYNTRILQNAGYSPEQAALIISPIQAETVAMYNPGVSFAAIVFPGLLVMLLQHSLLIACVRVSIAVRGTPKGKPPLAVYLGALSALLPIWLFLSTVFFALWPWVLGYRQEAPMYELWLLTFPFLLAVLGLGKLVTECLRSVEMIYLTLAFVTTPVFYMSGTIWPLQAMPEWVRFIASALPSTWATKAIAGINQLDLPFSSVQGDIIMMLVLGIIYTVIGVFIGMLRDGELRHITQVLRRMFRRKHKKSV</sequence>
<dbReference type="PANTHER" id="PTHR30294">
    <property type="entry name" value="MEMBRANE COMPONENT OF ABC TRANSPORTER YHHJ-RELATED"/>
    <property type="match status" value="1"/>
</dbReference>
<dbReference type="AlphaFoldDB" id="A0A1B8HLF2"/>
<evidence type="ECO:0000256" key="5">
    <source>
        <dbReference type="ARBA" id="ARBA00023136"/>
    </source>
</evidence>
<keyword evidence="4 6" id="KW-1133">Transmembrane helix</keyword>
<dbReference type="InterPro" id="IPR051449">
    <property type="entry name" value="ABC-2_transporter_component"/>
</dbReference>